<evidence type="ECO:0000313" key="2">
    <source>
        <dbReference type="EMBL" id="QQQ18464.1"/>
    </source>
</evidence>
<sequence>MTMWADAIRAEAFRLSKSRTTWFWSVFFAPILLLVGGAISSVVIDANATKMAADPEAPPELTQMLSTQPLDLGQAMIANAAGLSNALVLLFILIGAATVYAGDYRWETWRLVSARNTRPNLLLGKLAVVVGLALIAMLAMLVSGTISDLIQAMVFERDLAFTLSLGDVGQILLLAGLCLLRIIQFTMIGLLAAVMTRSLLVALFVPLVLGIAQFFLPMQVLPPMGFLPDSWLSVLVNPGGGLDTLKTLVRGGPDAAAVADGMVLKAWLSFALWTLLPAAGAIVWFNRQDLSKE</sequence>
<feature type="transmembrane region" description="Helical" evidence="1">
    <location>
        <begin position="266"/>
        <end position="285"/>
    </location>
</feature>
<feature type="transmembrane region" description="Helical" evidence="1">
    <location>
        <begin position="122"/>
        <end position="146"/>
    </location>
</feature>
<evidence type="ECO:0000313" key="3">
    <source>
        <dbReference type="Proteomes" id="UP000595448"/>
    </source>
</evidence>
<keyword evidence="1" id="KW-0812">Transmembrane</keyword>
<dbReference type="Proteomes" id="UP000595448">
    <property type="component" value="Chromosome"/>
</dbReference>
<feature type="transmembrane region" description="Helical" evidence="1">
    <location>
        <begin position="21"/>
        <end position="44"/>
    </location>
</feature>
<name>A0ABX7BQS5_9CAUL</name>
<keyword evidence="1" id="KW-0472">Membrane</keyword>
<accession>A0ABX7BQS5</accession>
<feature type="transmembrane region" description="Helical" evidence="1">
    <location>
        <begin position="171"/>
        <end position="192"/>
    </location>
</feature>
<keyword evidence="3" id="KW-1185">Reference proteome</keyword>
<dbReference type="EMBL" id="CP067977">
    <property type="protein sequence ID" value="QQQ18464.1"/>
    <property type="molecule type" value="Genomic_DNA"/>
</dbReference>
<protein>
    <submittedName>
        <fullName evidence="2">ABC transporter permease subunit</fullName>
    </submittedName>
</protein>
<feature type="transmembrane region" description="Helical" evidence="1">
    <location>
        <begin position="76"/>
        <end position="101"/>
    </location>
</feature>
<proteinExistence type="predicted"/>
<keyword evidence="1" id="KW-1133">Transmembrane helix</keyword>
<dbReference type="RefSeq" id="WP_201102834.1">
    <property type="nucleotide sequence ID" value="NZ_CP067977.1"/>
</dbReference>
<evidence type="ECO:0000256" key="1">
    <source>
        <dbReference type="SAM" id="Phobius"/>
    </source>
</evidence>
<gene>
    <name evidence="2" type="ORF">JIP62_14415</name>
</gene>
<reference evidence="2 3" key="1">
    <citation type="submission" date="2021-01" db="EMBL/GenBank/DDBJ databases">
        <title>Brevundimonas vitis sp. nov., an bacterium isolated from grape (Vitis vinifera).</title>
        <authorList>
            <person name="Jiang L."/>
            <person name="Lee J."/>
        </authorList>
    </citation>
    <scope>NUCLEOTIDE SEQUENCE [LARGE SCALE GENOMIC DNA]</scope>
    <source>
        <strain evidence="2 3">GRTSA-9</strain>
    </source>
</reference>
<feature type="transmembrane region" description="Helical" evidence="1">
    <location>
        <begin position="199"/>
        <end position="216"/>
    </location>
</feature>
<organism evidence="2 3">
    <name type="scientific">Brevundimonas vitisensis</name>
    <dbReference type="NCBI Taxonomy" id="2800818"/>
    <lineage>
        <taxon>Bacteria</taxon>
        <taxon>Pseudomonadati</taxon>
        <taxon>Pseudomonadota</taxon>
        <taxon>Alphaproteobacteria</taxon>
        <taxon>Caulobacterales</taxon>
        <taxon>Caulobacteraceae</taxon>
        <taxon>Brevundimonas</taxon>
    </lineage>
</organism>